<dbReference type="AlphaFoldDB" id="A0A3B0X380"/>
<accession>A0A3B0X380</accession>
<dbReference type="InterPro" id="IPR036249">
    <property type="entry name" value="Thioredoxin-like_sf"/>
</dbReference>
<evidence type="ECO:0000313" key="2">
    <source>
        <dbReference type="EMBL" id="VAW50364.1"/>
    </source>
</evidence>
<dbReference type="SUPFAM" id="SSF52833">
    <property type="entry name" value="Thioredoxin-like"/>
    <property type="match status" value="1"/>
</dbReference>
<organism evidence="2">
    <name type="scientific">hydrothermal vent metagenome</name>
    <dbReference type="NCBI Taxonomy" id="652676"/>
    <lineage>
        <taxon>unclassified sequences</taxon>
        <taxon>metagenomes</taxon>
        <taxon>ecological metagenomes</taxon>
    </lineage>
</organism>
<proteinExistence type="predicted"/>
<sequence>MNVKVLATKNCSHCFNFCNELDNLGIDHQVYYCDDEPELVKKYNIRHSPNLVVDETVVFRKQPTELELKQFFNL</sequence>
<name>A0A3B0X380_9ZZZZ</name>
<dbReference type="EMBL" id="UOFE01000002">
    <property type="protein sequence ID" value="VAW50364.1"/>
    <property type="molecule type" value="Genomic_DNA"/>
</dbReference>
<dbReference type="Gene3D" id="3.40.30.10">
    <property type="entry name" value="Glutaredoxin"/>
    <property type="match status" value="1"/>
</dbReference>
<evidence type="ECO:0000259" key="1">
    <source>
        <dbReference type="Pfam" id="PF13192"/>
    </source>
</evidence>
<dbReference type="InterPro" id="IPR012336">
    <property type="entry name" value="Thioredoxin-like_fold"/>
</dbReference>
<gene>
    <name evidence="2" type="ORF">MNBD_GAMMA05-1385</name>
</gene>
<protein>
    <recommendedName>
        <fullName evidence="1">Thioredoxin-like fold domain-containing protein</fullName>
    </recommendedName>
</protein>
<dbReference type="Pfam" id="PF13192">
    <property type="entry name" value="Thioredoxin_3"/>
    <property type="match status" value="1"/>
</dbReference>
<feature type="domain" description="Thioredoxin-like fold" evidence="1">
    <location>
        <begin position="1"/>
        <end position="72"/>
    </location>
</feature>
<reference evidence="2" key="1">
    <citation type="submission" date="2018-06" db="EMBL/GenBank/DDBJ databases">
        <authorList>
            <person name="Zhirakovskaya E."/>
        </authorList>
    </citation>
    <scope>NUCLEOTIDE SEQUENCE</scope>
</reference>